<evidence type="ECO:0000313" key="2">
    <source>
        <dbReference type="EMBL" id="GAA0139209.1"/>
    </source>
</evidence>
<dbReference type="EMBL" id="BAABME010000068">
    <property type="protein sequence ID" value="GAA0139209.1"/>
    <property type="molecule type" value="Genomic_DNA"/>
</dbReference>
<dbReference type="PANTHER" id="PTHR31374">
    <property type="entry name" value="AUXIN-INDUCED PROTEIN-LIKE-RELATED"/>
    <property type="match status" value="1"/>
</dbReference>
<keyword evidence="3" id="KW-1185">Reference proteome</keyword>
<evidence type="ECO:0000256" key="1">
    <source>
        <dbReference type="ARBA" id="ARBA00006974"/>
    </source>
</evidence>
<dbReference type="Pfam" id="PF02519">
    <property type="entry name" value="Auxin_inducible"/>
    <property type="match status" value="1"/>
</dbReference>
<gene>
    <name evidence="2" type="ORF">LIER_00805</name>
</gene>
<sequence length="117" mass="12956">MAKPRVNGKTKNGIVKFKGVVEKLQKSLSLSKKKSDSTRVADDVKEGHFAVIAEDGNYSKRLIVPLSCLSHPRFLRLLEEAAEEYGFDHGGALTIPCRPSELERILADEGPMENSFL</sequence>
<proteinExistence type="inferred from homology"/>
<name>A0AAV3NIP4_LITER</name>
<dbReference type="PANTHER" id="PTHR31374:SF16">
    <property type="entry name" value="AUXIN-RESPONSIVE FAMILY PROTEIN"/>
    <property type="match status" value="1"/>
</dbReference>
<reference evidence="2 3" key="1">
    <citation type="submission" date="2024-01" db="EMBL/GenBank/DDBJ databases">
        <title>The complete chloroplast genome sequence of Lithospermum erythrorhizon: insights into the phylogenetic relationship among Boraginaceae species and the maternal lineages of purple gromwells.</title>
        <authorList>
            <person name="Okada T."/>
            <person name="Watanabe K."/>
        </authorList>
    </citation>
    <scope>NUCLEOTIDE SEQUENCE [LARGE SCALE GENOMIC DNA]</scope>
</reference>
<evidence type="ECO:0000313" key="3">
    <source>
        <dbReference type="Proteomes" id="UP001454036"/>
    </source>
</evidence>
<comment type="caution">
    <text evidence="2">The sequence shown here is derived from an EMBL/GenBank/DDBJ whole genome shotgun (WGS) entry which is preliminary data.</text>
</comment>
<evidence type="ECO:0008006" key="4">
    <source>
        <dbReference type="Google" id="ProtNLM"/>
    </source>
</evidence>
<organism evidence="2 3">
    <name type="scientific">Lithospermum erythrorhizon</name>
    <name type="common">Purple gromwell</name>
    <name type="synonym">Lithospermum officinale var. erythrorhizon</name>
    <dbReference type="NCBI Taxonomy" id="34254"/>
    <lineage>
        <taxon>Eukaryota</taxon>
        <taxon>Viridiplantae</taxon>
        <taxon>Streptophyta</taxon>
        <taxon>Embryophyta</taxon>
        <taxon>Tracheophyta</taxon>
        <taxon>Spermatophyta</taxon>
        <taxon>Magnoliopsida</taxon>
        <taxon>eudicotyledons</taxon>
        <taxon>Gunneridae</taxon>
        <taxon>Pentapetalae</taxon>
        <taxon>asterids</taxon>
        <taxon>lamiids</taxon>
        <taxon>Boraginales</taxon>
        <taxon>Boraginaceae</taxon>
        <taxon>Boraginoideae</taxon>
        <taxon>Lithospermeae</taxon>
        <taxon>Lithospermum</taxon>
    </lineage>
</organism>
<dbReference type="Proteomes" id="UP001454036">
    <property type="component" value="Unassembled WGS sequence"/>
</dbReference>
<accession>A0AAV3NIP4</accession>
<dbReference type="InterPro" id="IPR003676">
    <property type="entry name" value="SAUR_fam"/>
</dbReference>
<comment type="similarity">
    <text evidence="1">Belongs to the ARG7 family.</text>
</comment>
<protein>
    <recommendedName>
        <fullName evidence="4">SAUR family protein</fullName>
    </recommendedName>
</protein>
<dbReference type="GO" id="GO:0009733">
    <property type="term" value="P:response to auxin"/>
    <property type="evidence" value="ECO:0007669"/>
    <property type="project" value="InterPro"/>
</dbReference>
<dbReference type="AlphaFoldDB" id="A0AAV3NIP4"/>